<dbReference type="InterPro" id="IPR036249">
    <property type="entry name" value="Thioredoxin-like_sf"/>
</dbReference>
<dbReference type="CDD" id="cd02966">
    <property type="entry name" value="TlpA_like_family"/>
    <property type="match status" value="1"/>
</dbReference>
<dbReference type="GO" id="GO:0030313">
    <property type="term" value="C:cell envelope"/>
    <property type="evidence" value="ECO:0007669"/>
    <property type="project" value="UniProtKB-SubCell"/>
</dbReference>
<keyword evidence="3" id="KW-1015">Disulfide bond</keyword>
<evidence type="ECO:0000259" key="5">
    <source>
        <dbReference type="PROSITE" id="PS51352"/>
    </source>
</evidence>
<dbReference type="PANTHER" id="PTHR42852">
    <property type="entry name" value="THIOL:DISULFIDE INTERCHANGE PROTEIN DSBE"/>
    <property type="match status" value="1"/>
</dbReference>
<evidence type="ECO:0000256" key="2">
    <source>
        <dbReference type="ARBA" id="ARBA00022748"/>
    </source>
</evidence>
<dbReference type="EMBL" id="WAAU01000008">
    <property type="protein sequence ID" value="KAB1159601.1"/>
    <property type="molecule type" value="Genomic_DNA"/>
</dbReference>
<organism evidence="6 7">
    <name type="scientific">Tenacibaculum aiptasiae</name>
    <dbReference type="NCBI Taxonomy" id="426481"/>
    <lineage>
        <taxon>Bacteria</taxon>
        <taxon>Pseudomonadati</taxon>
        <taxon>Bacteroidota</taxon>
        <taxon>Flavobacteriia</taxon>
        <taxon>Flavobacteriales</taxon>
        <taxon>Flavobacteriaceae</taxon>
        <taxon>Tenacibaculum</taxon>
    </lineage>
</organism>
<dbReference type="InterPro" id="IPR017937">
    <property type="entry name" value="Thioredoxin_CS"/>
</dbReference>
<comment type="subcellular location">
    <subcellularLocation>
        <location evidence="1">Cell envelope</location>
    </subcellularLocation>
</comment>
<dbReference type="PANTHER" id="PTHR42852:SF6">
    <property type="entry name" value="THIOL:DISULFIDE INTERCHANGE PROTEIN DSBE"/>
    <property type="match status" value="1"/>
</dbReference>
<sequence length="181" mass="21168">MKFTKKSISNIVFVIIIGLLIYPPTKVYFIRLISFSPSTIKVEKREHLKTYNWNLKGLNTESIDFNKVKNKVVFVSFWATWCPPCRAEMPSIQKLYNDYKDKVEFIFVSSEDWSTISDFYKKNNYKLPTYNPLSKRPVEFNSQTIPATFIVDKNGAIAMMKKGPADWNSTKVRELLDRLTE</sequence>
<dbReference type="AlphaFoldDB" id="A0A7J5APR4"/>
<dbReference type="InterPro" id="IPR013766">
    <property type="entry name" value="Thioredoxin_domain"/>
</dbReference>
<dbReference type="PROSITE" id="PS51352">
    <property type="entry name" value="THIOREDOXIN_2"/>
    <property type="match status" value="1"/>
</dbReference>
<dbReference type="GO" id="GO:0017004">
    <property type="term" value="P:cytochrome complex assembly"/>
    <property type="evidence" value="ECO:0007669"/>
    <property type="project" value="UniProtKB-KW"/>
</dbReference>
<feature type="domain" description="Thioredoxin" evidence="5">
    <location>
        <begin position="44"/>
        <end position="181"/>
    </location>
</feature>
<keyword evidence="2" id="KW-0201">Cytochrome c-type biogenesis</keyword>
<dbReference type="PROSITE" id="PS00194">
    <property type="entry name" value="THIOREDOXIN_1"/>
    <property type="match status" value="1"/>
</dbReference>
<evidence type="ECO:0000313" key="7">
    <source>
        <dbReference type="Proteomes" id="UP000467305"/>
    </source>
</evidence>
<evidence type="ECO:0000256" key="4">
    <source>
        <dbReference type="ARBA" id="ARBA00023284"/>
    </source>
</evidence>
<dbReference type="GO" id="GO:0016491">
    <property type="term" value="F:oxidoreductase activity"/>
    <property type="evidence" value="ECO:0007669"/>
    <property type="project" value="InterPro"/>
</dbReference>
<keyword evidence="4" id="KW-0676">Redox-active center</keyword>
<dbReference type="InterPro" id="IPR013740">
    <property type="entry name" value="Redoxin"/>
</dbReference>
<dbReference type="SUPFAM" id="SSF52833">
    <property type="entry name" value="Thioredoxin-like"/>
    <property type="match status" value="1"/>
</dbReference>
<dbReference type="Proteomes" id="UP000467305">
    <property type="component" value="Unassembled WGS sequence"/>
</dbReference>
<keyword evidence="7" id="KW-1185">Reference proteome</keyword>
<dbReference type="OrthoDB" id="9815205at2"/>
<protein>
    <submittedName>
        <fullName evidence="6">TlpA family protein disulfide reductase</fullName>
    </submittedName>
</protein>
<name>A0A7J5APR4_9FLAO</name>
<evidence type="ECO:0000256" key="3">
    <source>
        <dbReference type="ARBA" id="ARBA00023157"/>
    </source>
</evidence>
<dbReference type="InterPro" id="IPR050553">
    <property type="entry name" value="Thioredoxin_ResA/DsbE_sf"/>
</dbReference>
<comment type="caution">
    <text evidence="6">The sequence shown here is derived from an EMBL/GenBank/DDBJ whole genome shotgun (WGS) entry which is preliminary data.</text>
</comment>
<gene>
    <name evidence="6" type="ORF">F7018_04645</name>
</gene>
<dbReference type="RefSeq" id="WP_150898847.1">
    <property type="nucleotide sequence ID" value="NZ_WAAU01000008.1"/>
</dbReference>
<dbReference type="Gene3D" id="3.40.30.10">
    <property type="entry name" value="Glutaredoxin"/>
    <property type="match status" value="1"/>
</dbReference>
<accession>A0A7J5APR4</accession>
<proteinExistence type="predicted"/>
<evidence type="ECO:0000256" key="1">
    <source>
        <dbReference type="ARBA" id="ARBA00004196"/>
    </source>
</evidence>
<reference evidence="6 7" key="1">
    <citation type="submission" date="2019-09" db="EMBL/GenBank/DDBJ databases">
        <authorList>
            <person name="Cao W.R."/>
        </authorList>
    </citation>
    <scope>NUCLEOTIDE SEQUENCE [LARGE SCALE GENOMIC DNA]</scope>
    <source>
        <strain evidence="7">a4</strain>
    </source>
</reference>
<evidence type="ECO:0000313" key="6">
    <source>
        <dbReference type="EMBL" id="KAB1159601.1"/>
    </source>
</evidence>
<dbReference type="Pfam" id="PF08534">
    <property type="entry name" value="Redoxin"/>
    <property type="match status" value="1"/>
</dbReference>